<keyword evidence="3" id="KW-1185">Reference proteome</keyword>
<dbReference type="EMBL" id="BJWL01000019">
    <property type="protein sequence ID" value="GFZ07526.1"/>
    <property type="molecule type" value="Genomic_DNA"/>
</dbReference>
<evidence type="ECO:0000313" key="2">
    <source>
        <dbReference type="EMBL" id="GFZ07526.1"/>
    </source>
</evidence>
<evidence type="ECO:0000313" key="3">
    <source>
        <dbReference type="Proteomes" id="UP000585474"/>
    </source>
</evidence>
<evidence type="ECO:0000256" key="1">
    <source>
        <dbReference type="SAM" id="MobiDB-lite"/>
    </source>
</evidence>
<name>A0A7J0G9N8_9ERIC</name>
<reference evidence="2 3" key="1">
    <citation type="submission" date="2019-07" db="EMBL/GenBank/DDBJ databases">
        <title>De Novo Assembly of kiwifruit Actinidia rufa.</title>
        <authorList>
            <person name="Sugita-Konishi S."/>
            <person name="Sato K."/>
            <person name="Mori E."/>
            <person name="Abe Y."/>
            <person name="Kisaki G."/>
            <person name="Hamano K."/>
            <person name="Suezawa K."/>
            <person name="Otani M."/>
            <person name="Fukuda T."/>
            <person name="Manabe T."/>
            <person name="Gomi K."/>
            <person name="Tabuchi M."/>
            <person name="Akimitsu K."/>
            <person name="Kataoka I."/>
        </authorList>
    </citation>
    <scope>NUCLEOTIDE SEQUENCE [LARGE SCALE GENOMIC DNA]</scope>
    <source>
        <strain evidence="3">cv. Fuchu</strain>
    </source>
</reference>
<organism evidence="2 3">
    <name type="scientific">Actinidia rufa</name>
    <dbReference type="NCBI Taxonomy" id="165716"/>
    <lineage>
        <taxon>Eukaryota</taxon>
        <taxon>Viridiplantae</taxon>
        <taxon>Streptophyta</taxon>
        <taxon>Embryophyta</taxon>
        <taxon>Tracheophyta</taxon>
        <taxon>Spermatophyta</taxon>
        <taxon>Magnoliopsida</taxon>
        <taxon>eudicotyledons</taxon>
        <taxon>Gunneridae</taxon>
        <taxon>Pentapetalae</taxon>
        <taxon>asterids</taxon>
        <taxon>Ericales</taxon>
        <taxon>Actinidiaceae</taxon>
        <taxon>Actinidia</taxon>
    </lineage>
</organism>
<dbReference type="Proteomes" id="UP000585474">
    <property type="component" value="Unassembled WGS sequence"/>
</dbReference>
<comment type="caution">
    <text evidence="2">The sequence shown here is derived from an EMBL/GenBank/DDBJ whole genome shotgun (WGS) entry which is preliminary data.</text>
</comment>
<protein>
    <submittedName>
        <fullName evidence="2">Uncharacterized protein</fullName>
    </submittedName>
</protein>
<gene>
    <name evidence="2" type="ORF">Acr_19g0004630</name>
</gene>
<accession>A0A7J0G9N8</accession>
<sequence length="164" mass="17485">MQPATSPPPTLLITLSPALPLSEANSAFHYAANLAISTVGKGVDLVLISEPSDRGKTSPWNLAKSSTLSSPEPPSDAHTRQELGYRSSSPLGEVNTCLINSPESIYTGNYPLRDLLIRPTVAGYPQMAIPQLCLLHQIGICLLHPIPPSEDLAVIHGHGPLLRL</sequence>
<proteinExistence type="predicted"/>
<feature type="compositionally biased region" description="Polar residues" evidence="1">
    <location>
        <begin position="58"/>
        <end position="70"/>
    </location>
</feature>
<dbReference type="AlphaFoldDB" id="A0A7J0G9N8"/>
<feature type="region of interest" description="Disordered" evidence="1">
    <location>
        <begin position="53"/>
        <end position="88"/>
    </location>
</feature>